<dbReference type="EC" id="3.4.23.12" evidence="5"/>
<dbReference type="InterPro" id="IPR001969">
    <property type="entry name" value="Aspartic_peptidase_AS"/>
</dbReference>
<dbReference type="PANTHER" id="PTHR47967">
    <property type="entry name" value="OS07G0603500 PROTEIN-RELATED"/>
    <property type="match status" value="1"/>
</dbReference>
<dbReference type="Proteomes" id="UP000238479">
    <property type="component" value="Chromosome 3"/>
</dbReference>
<dbReference type="InterPro" id="IPR032861">
    <property type="entry name" value="TAXi_N"/>
</dbReference>
<evidence type="ECO:0000313" key="5">
    <source>
        <dbReference type="EMBL" id="PRQ41974.1"/>
    </source>
</evidence>
<comment type="similarity">
    <text evidence="1">Belongs to the peptidase A1 family.</text>
</comment>
<dbReference type="SUPFAM" id="SSF50630">
    <property type="entry name" value="Acid proteases"/>
    <property type="match status" value="1"/>
</dbReference>
<keyword evidence="6" id="KW-1185">Reference proteome</keyword>
<proteinExistence type="inferred from homology"/>
<dbReference type="PROSITE" id="PS00141">
    <property type="entry name" value="ASP_PROTEASE"/>
    <property type="match status" value="1"/>
</dbReference>
<reference evidence="5 6" key="1">
    <citation type="journal article" date="2018" name="Nat. Genet.">
        <title>The Rosa genome provides new insights in the design of modern roses.</title>
        <authorList>
            <person name="Bendahmane M."/>
        </authorList>
    </citation>
    <scope>NUCLEOTIDE SEQUENCE [LARGE SCALE GENOMIC DNA]</scope>
    <source>
        <strain evidence="6">cv. Old Blush</strain>
    </source>
</reference>
<dbReference type="GO" id="GO:0006508">
    <property type="term" value="P:proteolysis"/>
    <property type="evidence" value="ECO:0007669"/>
    <property type="project" value="UniProtKB-KW"/>
</dbReference>
<dbReference type="Gramene" id="PRQ41974">
    <property type="protein sequence ID" value="PRQ41974"/>
    <property type="gene ID" value="RchiOBHm_Chr3g0452601"/>
</dbReference>
<dbReference type="CDD" id="cd05471">
    <property type="entry name" value="pepsin_like"/>
    <property type="match status" value="1"/>
</dbReference>
<dbReference type="InterPro" id="IPR033121">
    <property type="entry name" value="PEPTIDASE_A1"/>
</dbReference>
<evidence type="ECO:0000256" key="2">
    <source>
        <dbReference type="ARBA" id="ARBA00022670"/>
    </source>
</evidence>
<dbReference type="EMBL" id="PDCK01000041">
    <property type="protein sequence ID" value="PRQ41974.1"/>
    <property type="molecule type" value="Genomic_DNA"/>
</dbReference>
<dbReference type="Gene3D" id="2.40.70.10">
    <property type="entry name" value="Acid Proteases"/>
    <property type="match status" value="1"/>
</dbReference>
<dbReference type="PROSITE" id="PS51767">
    <property type="entry name" value="PEPTIDASE_A1"/>
    <property type="match status" value="1"/>
</dbReference>
<dbReference type="AlphaFoldDB" id="A0A2P6R6B5"/>
<evidence type="ECO:0000259" key="4">
    <source>
        <dbReference type="PROSITE" id="PS51767"/>
    </source>
</evidence>
<dbReference type="GO" id="GO:0004190">
    <property type="term" value="F:aspartic-type endopeptidase activity"/>
    <property type="evidence" value="ECO:0007669"/>
    <property type="project" value="InterPro"/>
</dbReference>
<sequence length="247" mass="27150">MALITICSNILAVLLYMVTAMLSIGTCGFSRHLTPINSVFPTNFTLEERHQMVEMSRNRAELMMNNAANDIIQAPILPALGHYYITRMIIASQLYSPNLLVDTGSDDTWVQGSGCSSCFPVKIGNFKYKNSSSYSKLPCTHPLCVPKVCSSGGHCLYKIASYGGGSSEGWVSNDTFTFWSSRRKFIKYTAASVCGYDNKNISFGKNTGKITSIFGLGAGPRSMLMQLACQTHGHFSYYCLPPLPARR</sequence>
<feature type="domain" description="Peptidase A1" evidence="4">
    <location>
        <begin position="84"/>
        <end position="247"/>
    </location>
</feature>
<accession>A0A2P6R6B5</accession>
<comment type="caution">
    <text evidence="5">The sequence shown here is derived from an EMBL/GenBank/DDBJ whole genome shotgun (WGS) entry which is preliminary data.</text>
</comment>
<organism evidence="5 6">
    <name type="scientific">Rosa chinensis</name>
    <name type="common">China rose</name>
    <dbReference type="NCBI Taxonomy" id="74649"/>
    <lineage>
        <taxon>Eukaryota</taxon>
        <taxon>Viridiplantae</taxon>
        <taxon>Streptophyta</taxon>
        <taxon>Embryophyta</taxon>
        <taxon>Tracheophyta</taxon>
        <taxon>Spermatophyta</taxon>
        <taxon>Magnoliopsida</taxon>
        <taxon>eudicotyledons</taxon>
        <taxon>Gunneridae</taxon>
        <taxon>Pentapetalae</taxon>
        <taxon>rosids</taxon>
        <taxon>fabids</taxon>
        <taxon>Rosales</taxon>
        <taxon>Rosaceae</taxon>
        <taxon>Rosoideae</taxon>
        <taxon>Rosoideae incertae sedis</taxon>
        <taxon>Rosa</taxon>
    </lineage>
</organism>
<protein>
    <submittedName>
        <fullName evidence="5">Putative nepenthesin</fullName>
        <ecNumber evidence="5">3.4.23.12</ecNumber>
    </submittedName>
</protein>
<name>A0A2P6R6B5_ROSCH</name>
<dbReference type="InterPro" id="IPR034164">
    <property type="entry name" value="Pepsin-like_dom"/>
</dbReference>
<evidence type="ECO:0000256" key="1">
    <source>
        <dbReference type="ARBA" id="ARBA00007447"/>
    </source>
</evidence>
<evidence type="ECO:0000256" key="3">
    <source>
        <dbReference type="ARBA" id="ARBA00022801"/>
    </source>
</evidence>
<dbReference type="Pfam" id="PF14543">
    <property type="entry name" value="TAXi_N"/>
    <property type="match status" value="1"/>
</dbReference>
<dbReference type="InterPro" id="IPR021109">
    <property type="entry name" value="Peptidase_aspartic_dom_sf"/>
</dbReference>
<keyword evidence="3 5" id="KW-0378">Hydrolase</keyword>
<gene>
    <name evidence="5" type="ORF">RchiOBHm_Chr3g0452601</name>
</gene>
<dbReference type="InterPro" id="IPR051708">
    <property type="entry name" value="Plant_Aspart_Prot_A1"/>
</dbReference>
<dbReference type="STRING" id="74649.A0A2P6R6B5"/>
<dbReference type="PANTHER" id="PTHR47967:SF136">
    <property type="match status" value="1"/>
</dbReference>
<keyword evidence="2" id="KW-0645">Protease</keyword>
<evidence type="ECO:0000313" key="6">
    <source>
        <dbReference type="Proteomes" id="UP000238479"/>
    </source>
</evidence>